<keyword evidence="4" id="KW-1185">Reference proteome</keyword>
<feature type="compositionally biased region" description="Polar residues" evidence="2">
    <location>
        <begin position="50"/>
        <end position="65"/>
    </location>
</feature>
<sequence length="529" mass="60304">MASDSVPETEPGATTNDVDLRDVDRLTLIKALMGLTQTIQGVKHTGALDKSSQAQPLPDAATTTQNRDHPSILPPPQFDGEISNGLSMSRAEYIRRQQQVFEDLTGQKNSQQPTLPTEKEDLALAKMMELYMSALDSQVYQELEVQQRLNDVTEEASLDMFSQVFAIKDPEERIKLVMSIMSKLSDDFASLQYQTNTMLYQRGKLESQRTILKQRYAAELSRSVRLDHTVRLMSKKLIQTHERAEAAESAQRDAERALKELQIKLESLELTVTTLTNDEKGDIESEISKDTPDMASLSAKLRLLYREIGRLQKLESMKEIPDTPEKILARILVYVDNARGRKNQHVKDLIKAFLDLFETRERQLTDALAQSRLENQIYLARCDRLTETTAEQTENIRELLDRTVDLVLTDKQLREDLGHRRDQADAFRFLLEKCLTFFNLVKEKKPDLFGDDEDSFIREMQHCMDKVGTQVDDNKIHTLPDDVLDGVSIFSKLKGVKIEDIVLQVPGQKPIPLTDVMKFETTTTESSPE</sequence>
<name>A0A2T0FM78_9ASCO</name>
<dbReference type="Proteomes" id="UP000238350">
    <property type="component" value="Unassembled WGS sequence"/>
</dbReference>
<evidence type="ECO:0000256" key="2">
    <source>
        <dbReference type="SAM" id="MobiDB-lite"/>
    </source>
</evidence>
<dbReference type="OrthoDB" id="425555at2759"/>
<keyword evidence="1" id="KW-0175">Coiled coil</keyword>
<feature type="coiled-coil region" evidence="1">
    <location>
        <begin position="244"/>
        <end position="278"/>
    </location>
</feature>
<gene>
    <name evidence="3" type="ORF">B9G98_03697</name>
</gene>
<feature type="region of interest" description="Disordered" evidence="2">
    <location>
        <begin position="49"/>
        <end position="79"/>
    </location>
</feature>
<evidence type="ECO:0000313" key="3">
    <source>
        <dbReference type="EMBL" id="PRT56077.1"/>
    </source>
</evidence>
<comment type="caution">
    <text evidence="3">The sequence shown here is derived from an EMBL/GenBank/DDBJ whole genome shotgun (WGS) entry which is preliminary data.</text>
</comment>
<accession>A0A2T0FM78</accession>
<evidence type="ECO:0000313" key="4">
    <source>
        <dbReference type="Proteomes" id="UP000238350"/>
    </source>
</evidence>
<dbReference type="EMBL" id="NDIQ01000022">
    <property type="protein sequence ID" value="PRT56077.1"/>
    <property type="molecule type" value="Genomic_DNA"/>
</dbReference>
<dbReference type="AlphaFoldDB" id="A0A2T0FM78"/>
<organism evidence="3 4">
    <name type="scientific">Wickerhamiella sorbophila</name>
    <dbReference type="NCBI Taxonomy" id="45607"/>
    <lineage>
        <taxon>Eukaryota</taxon>
        <taxon>Fungi</taxon>
        <taxon>Dikarya</taxon>
        <taxon>Ascomycota</taxon>
        <taxon>Saccharomycotina</taxon>
        <taxon>Dipodascomycetes</taxon>
        <taxon>Dipodascales</taxon>
        <taxon>Trichomonascaceae</taxon>
        <taxon>Wickerhamiella</taxon>
    </lineage>
</organism>
<dbReference type="GeneID" id="36517445"/>
<protein>
    <submittedName>
        <fullName evidence="3">Uncharacterized protein</fullName>
    </submittedName>
</protein>
<evidence type="ECO:0000256" key="1">
    <source>
        <dbReference type="SAM" id="Coils"/>
    </source>
</evidence>
<proteinExistence type="predicted"/>
<reference evidence="3 4" key="1">
    <citation type="submission" date="2017-04" db="EMBL/GenBank/DDBJ databases">
        <title>Genome sequencing of [Candida] sorbophila.</title>
        <authorList>
            <person name="Ahn J.O."/>
        </authorList>
    </citation>
    <scope>NUCLEOTIDE SEQUENCE [LARGE SCALE GENOMIC DNA]</scope>
    <source>
        <strain evidence="3 4">DS02</strain>
    </source>
</reference>
<dbReference type="RefSeq" id="XP_024666022.1">
    <property type="nucleotide sequence ID" value="XM_024810254.1"/>
</dbReference>